<dbReference type="EMBL" id="AJWK01000256">
    <property type="status" value="NOT_ANNOTATED_CDS"/>
    <property type="molecule type" value="Genomic_DNA"/>
</dbReference>
<dbReference type="InterPro" id="IPR021150">
    <property type="entry name" value="Ubiq_cyt_c_chap"/>
</dbReference>
<evidence type="ECO:0000259" key="2">
    <source>
        <dbReference type="Pfam" id="PF03981"/>
    </source>
</evidence>
<dbReference type="CDD" id="cd00117">
    <property type="entry name" value="TFP"/>
    <property type="match status" value="1"/>
</dbReference>
<comment type="similarity">
    <text evidence="1">Belongs to the CBP3 family.</text>
</comment>
<dbReference type="EMBL" id="AJWK01000255">
    <property type="status" value="NOT_ANNOTATED_CDS"/>
    <property type="molecule type" value="Genomic_DNA"/>
</dbReference>
<feature type="domain" description="Ubiquinol-cytochrome c chaperone" evidence="2">
    <location>
        <begin position="91"/>
        <end position="230"/>
    </location>
</feature>
<name>A0A1B0C880_LUTLO</name>
<dbReference type="EnsemblMetazoa" id="LLOJ000092-RA">
    <property type="protein sequence ID" value="LLOJ000092-PA"/>
    <property type="gene ID" value="LLOJ000092"/>
</dbReference>
<dbReference type="VEuPathDB" id="VectorBase:LLONM1_003084"/>
<organism evidence="3 4">
    <name type="scientific">Lutzomyia longipalpis</name>
    <name type="common">Sand fly</name>
    <dbReference type="NCBI Taxonomy" id="7200"/>
    <lineage>
        <taxon>Eukaryota</taxon>
        <taxon>Metazoa</taxon>
        <taxon>Ecdysozoa</taxon>
        <taxon>Arthropoda</taxon>
        <taxon>Hexapoda</taxon>
        <taxon>Insecta</taxon>
        <taxon>Pterygota</taxon>
        <taxon>Neoptera</taxon>
        <taxon>Endopterygota</taxon>
        <taxon>Diptera</taxon>
        <taxon>Nematocera</taxon>
        <taxon>Psychodoidea</taxon>
        <taxon>Psychodidae</taxon>
        <taxon>Lutzomyia</taxon>
        <taxon>Lutzomyia</taxon>
    </lineage>
</organism>
<dbReference type="PANTHER" id="PTHR12184">
    <property type="entry name" value="UBIQUINOL-CYTOCHROME C REDUCTASE COMPLEX ASSEMBLY FACTOR 1 FAMILY MEMBER"/>
    <property type="match status" value="1"/>
</dbReference>
<protein>
    <recommendedName>
        <fullName evidence="2">Ubiquinol-cytochrome c chaperone domain-containing protein</fullName>
    </recommendedName>
</protein>
<dbReference type="InterPro" id="IPR007129">
    <property type="entry name" value="Ubiqinol_cyt_c_chaperone_CPB3"/>
</dbReference>
<dbReference type="PANTHER" id="PTHR12184:SF1">
    <property type="entry name" value="UBIQUINOL-CYTOCHROME-C REDUCTASE COMPLEX ASSEMBLY FACTOR 1"/>
    <property type="match status" value="1"/>
</dbReference>
<sequence length="451" mass="51164">MLRIALRNACFRRAPNVGVIPVRFVRSTPGRSQESETHVVVEPVAAKKDGILGKIQSKLGLSGNSQTRLRFCSFILYESIVDRLNYLEFFEKFHLPNTFNSWFLVTELHVWMILVRAMAEGPEKGENGRFLRNCIVEAMWNDVNTRAKKMDPSNPSGTRKQIEMYSQQFQAALINYDEGLMGDDKVLAGALWRRFFEKECPNYELLEFLVKYVREHVRMLESLSNEDFVQNPKFSGRNLCWINHNAAIYYQISRVLSVRAGQRGSDERDAVKCVTNVQNANQWKMLPIFITFLLFGVFDEAYPQSLTTHSLRKTPAAAAKGNDLWCYSCESMEDGEMCTDLSGNHSNLIRKCKAEEFSCMVKRFSYTITTENSTTPPRMWSLQRMCASNCERGCIVIGERTKLYACTSCCETSLCNKDDGSAPPGFHVVPQGILTAIALAFVATANRSLAN</sequence>
<dbReference type="EMBL" id="AJWK01000258">
    <property type="status" value="NOT_ANNOTATED_CDS"/>
    <property type="molecule type" value="Genomic_DNA"/>
</dbReference>
<dbReference type="VEuPathDB" id="VectorBase:LLOJ000092"/>
<evidence type="ECO:0000256" key="1">
    <source>
        <dbReference type="ARBA" id="ARBA00006407"/>
    </source>
</evidence>
<dbReference type="Pfam" id="PF03981">
    <property type="entry name" value="Ubiq_cyt_C_chap"/>
    <property type="match status" value="1"/>
</dbReference>
<dbReference type="GO" id="GO:0005739">
    <property type="term" value="C:mitochondrion"/>
    <property type="evidence" value="ECO:0007669"/>
    <property type="project" value="TreeGrafter"/>
</dbReference>
<keyword evidence="4" id="KW-1185">Reference proteome</keyword>
<dbReference type="EMBL" id="AJWK01000257">
    <property type="status" value="NOT_ANNOTATED_CDS"/>
    <property type="molecule type" value="Genomic_DNA"/>
</dbReference>
<dbReference type="EMBL" id="AJWK01000259">
    <property type="status" value="NOT_ANNOTATED_CDS"/>
    <property type="molecule type" value="Genomic_DNA"/>
</dbReference>
<dbReference type="Proteomes" id="UP000092461">
    <property type="component" value="Unassembled WGS sequence"/>
</dbReference>
<dbReference type="AlphaFoldDB" id="A0A1B0C880"/>
<proteinExistence type="inferred from homology"/>
<reference evidence="3" key="1">
    <citation type="submission" date="2020-05" db="UniProtKB">
        <authorList>
            <consortium name="EnsemblMetazoa"/>
        </authorList>
    </citation>
    <scope>IDENTIFICATION</scope>
    <source>
        <strain evidence="3">Jacobina</strain>
    </source>
</reference>
<accession>A0A1B0C880</accession>
<evidence type="ECO:0000313" key="3">
    <source>
        <dbReference type="EnsemblMetazoa" id="LLOJ000092-PA"/>
    </source>
</evidence>
<evidence type="ECO:0000313" key="4">
    <source>
        <dbReference type="Proteomes" id="UP000092461"/>
    </source>
</evidence>
<dbReference type="GO" id="GO:0034551">
    <property type="term" value="P:mitochondrial respiratory chain complex III assembly"/>
    <property type="evidence" value="ECO:0007669"/>
    <property type="project" value="TreeGrafter"/>
</dbReference>
<dbReference type="InterPro" id="IPR045860">
    <property type="entry name" value="Snake_toxin-like_sf"/>
</dbReference>
<dbReference type="VEuPathDB" id="VectorBase:LLONM1_011395"/>
<dbReference type="SUPFAM" id="SSF57302">
    <property type="entry name" value="Snake toxin-like"/>
    <property type="match status" value="1"/>
</dbReference>